<name>A0ABQ0QNQ9_9PROT</name>
<keyword evidence="2" id="KW-0812">Transmembrane</keyword>
<protein>
    <submittedName>
        <fullName evidence="3">Outer membrane channel lipoprotein</fullName>
    </submittedName>
</protein>
<dbReference type="PANTHER" id="PTHR30203">
    <property type="entry name" value="OUTER MEMBRANE CATION EFFLUX PROTEIN"/>
    <property type="match status" value="1"/>
</dbReference>
<comment type="caution">
    <text evidence="3">The sequence shown here is derived from an EMBL/GenBank/DDBJ whole genome shotgun (WGS) entry which is preliminary data.</text>
</comment>
<keyword evidence="2 3" id="KW-0449">Lipoprotein</keyword>
<evidence type="ECO:0000256" key="2">
    <source>
        <dbReference type="RuleBase" id="RU362097"/>
    </source>
</evidence>
<dbReference type="SUPFAM" id="SSF56954">
    <property type="entry name" value="Outer membrane efflux proteins (OEP)"/>
    <property type="match status" value="1"/>
</dbReference>
<keyword evidence="2" id="KW-0472">Membrane</keyword>
<keyword evidence="2" id="KW-0564">Palmitate</keyword>
<comment type="subcellular location">
    <subcellularLocation>
        <location evidence="2">Cell membrane</location>
        <topology evidence="2">Lipid-anchor</topology>
    </subcellularLocation>
</comment>
<feature type="signal peptide" evidence="2">
    <location>
        <begin position="1"/>
        <end position="23"/>
    </location>
</feature>
<organism evidence="3 4">
    <name type="scientific">Neokomagataea thailandica NBRC 106555</name>
    <dbReference type="NCBI Taxonomy" id="1223520"/>
    <lineage>
        <taxon>Bacteria</taxon>
        <taxon>Pseudomonadati</taxon>
        <taxon>Pseudomonadota</taxon>
        <taxon>Alphaproteobacteria</taxon>
        <taxon>Acetobacterales</taxon>
        <taxon>Acetobacteraceae</taxon>
        <taxon>Neokomagataea</taxon>
    </lineage>
</organism>
<accession>A0ABQ0QNQ9</accession>
<dbReference type="PROSITE" id="PS51257">
    <property type="entry name" value="PROKAR_LIPOPROTEIN"/>
    <property type="match status" value="1"/>
</dbReference>
<dbReference type="Pfam" id="PF02321">
    <property type="entry name" value="OEP"/>
    <property type="match status" value="2"/>
</dbReference>
<dbReference type="InterPro" id="IPR010131">
    <property type="entry name" value="MdtP/NodT-like"/>
</dbReference>
<sequence>MKNVTMKRASRLMLALCATVSVAGCAVGPDSTPPKMADKLGYQAQSVRDTAGAAATGLNAPQHFVQGHDVSGTWWEIFGNAQLNALVLQALDNNQTLLGMQDALKAAWEQRRVEGASLYPSVSGQMMVTRNKTSYALSNVPFANQWLYNLHTLQLNVGYVPDLWGGNRRAIQAAGADADVQRFQVEATALTMITNLVESVLQEAAIRAQIDATTTQIETQRHTLGIITAQNRLGDTSQQDIAAQTASVAQLEASLPPLQQQLEQTRHQIAVLVGQSPDAALPVFTLDQFTFPAQLPLTLPSELLNQRPDIRAAQAQIDGAAARVGVAIANRLPNVQLSALPGQVVGKFTEFFTPSFSNWFIGATLTQPIFQGGSLLHAEREARDNLLQANELYKATVLSAVQNVADTLSALQADASALQANQKNFDAATKSLKIAQAQLRLGDVSLSTLLQAQQAQAQARVALVQAQGARFSDSVALFQALGGGWWHRNDLGMSPQEQKKLGKSLVPW</sequence>
<keyword evidence="2" id="KW-1134">Transmembrane beta strand</keyword>
<reference evidence="3 4" key="1">
    <citation type="submission" date="2013-04" db="EMBL/GenBank/DDBJ databases">
        <title>The genome sequencing project of 58 acetic acid bacteria.</title>
        <authorList>
            <person name="Okamoto-Kainuma A."/>
            <person name="Ishikawa M."/>
            <person name="Umino S."/>
            <person name="Koizumi Y."/>
            <person name="Shiwa Y."/>
            <person name="Yoshikawa H."/>
            <person name="Matsutani M."/>
            <person name="Matsushita K."/>
        </authorList>
    </citation>
    <scope>NUCLEOTIDE SEQUENCE [LARGE SCALE GENOMIC DNA]</scope>
    <source>
        <strain evidence="3 4">NBRC 106555</strain>
    </source>
</reference>
<evidence type="ECO:0000313" key="4">
    <source>
        <dbReference type="Proteomes" id="UP001062632"/>
    </source>
</evidence>
<proteinExistence type="inferred from homology"/>
<evidence type="ECO:0000256" key="1">
    <source>
        <dbReference type="ARBA" id="ARBA00007613"/>
    </source>
</evidence>
<keyword evidence="2" id="KW-0732">Signal</keyword>
<gene>
    <name evidence="3" type="ORF">AA106555_0661</name>
</gene>
<dbReference type="PANTHER" id="PTHR30203:SF33">
    <property type="entry name" value="BLR4455 PROTEIN"/>
    <property type="match status" value="1"/>
</dbReference>
<feature type="chain" id="PRO_5044968170" evidence="2">
    <location>
        <begin position="24"/>
        <end position="508"/>
    </location>
</feature>
<dbReference type="EMBL" id="BAQC01000014">
    <property type="protein sequence ID" value="GBR51730.1"/>
    <property type="molecule type" value="Genomic_DNA"/>
</dbReference>
<dbReference type="Proteomes" id="UP001062632">
    <property type="component" value="Unassembled WGS sequence"/>
</dbReference>
<evidence type="ECO:0000313" key="3">
    <source>
        <dbReference type="EMBL" id="GBR51730.1"/>
    </source>
</evidence>
<dbReference type="NCBIfam" id="TIGR01845">
    <property type="entry name" value="outer_NodT"/>
    <property type="match status" value="1"/>
</dbReference>
<dbReference type="InterPro" id="IPR003423">
    <property type="entry name" value="OMP_efflux"/>
</dbReference>
<comment type="similarity">
    <text evidence="1 2">Belongs to the outer membrane factor (OMF) (TC 1.B.17) family.</text>
</comment>
<dbReference type="Gene3D" id="2.20.200.10">
    <property type="entry name" value="Outer membrane efflux proteins (OEP)"/>
    <property type="match status" value="1"/>
</dbReference>
<dbReference type="Gene3D" id="1.20.1600.10">
    <property type="entry name" value="Outer membrane efflux proteins (OEP)"/>
    <property type="match status" value="1"/>
</dbReference>
<keyword evidence="4" id="KW-1185">Reference proteome</keyword>
<dbReference type="RefSeq" id="WP_240775195.1">
    <property type="nucleotide sequence ID" value="NZ_BAQC01000014.1"/>
</dbReference>